<comment type="caution">
    <text evidence="1">The sequence shown here is derived from an EMBL/GenBank/DDBJ whole genome shotgun (WGS) entry which is preliminary data.</text>
</comment>
<gene>
    <name evidence="1" type="ORF">CFP56_008355</name>
</gene>
<organism evidence="1 2">
    <name type="scientific">Quercus suber</name>
    <name type="common">Cork oak</name>
    <dbReference type="NCBI Taxonomy" id="58331"/>
    <lineage>
        <taxon>Eukaryota</taxon>
        <taxon>Viridiplantae</taxon>
        <taxon>Streptophyta</taxon>
        <taxon>Embryophyta</taxon>
        <taxon>Tracheophyta</taxon>
        <taxon>Spermatophyta</taxon>
        <taxon>Magnoliopsida</taxon>
        <taxon>eudicotyledons</taxon>
        <taxon>Gunneridae</taxon>
        <taxon>Pentapetalae</taxon>
        <taxon>rosids</taxon>
        <taxon>fabids</taxon>
        <taxon>Fagales</taxon>
        <taxon>Fagaceae</taxon>
        <taxon>Quercus</taxon>
    </lineage>
</organism>
<sequence>MVVGGNYYEELKKSGKGGCEEIVENLSEEHCFRLFNLKYEKGLPVSMLNTSTAMKLGGTIGNIQEVGHLNEMIGGDYLQVSHSDKDCDVWLASKGTLRLDKQEYGAWLCVIPHNPGKAVVTKVACMGDRLGHTQSEKKLSMTSCVTHA</sequence>
<reference evidence="1 2" key="1">
    <citation type="journal article" date="2018" name="Sci. Data">
        <title>The draft genome sequence of cork oak.</title>
        <authorList>
            <person name="Ramos A.M."/>
            <person name="Usie A."/>
            <person name="Barbosa P."/>
            <person name="Barros P.M."/>
            <person name="Capote T."/>
            <person name="Chaves I."/>
            <person name="Simoes F."/>
            <person name="Abreu I."/>
            <person name="Carrasquinho I."/>
            <person name="Faro C."/>
            <person name="Guimaraes J.B."/>
            <person name="Mendonca D."/>
            <person name="Nobrega F."/>
            <person name="Rodrigues L."/>
            <person name="Saibo N.J.M."/>
            <person name="Varela M.C."/>
            <person name="Egas C."/>
            <person name="Matos J."/>
            <person name="Miguel C.M."/>
            <person name="Oliveira M.M."/>
            <person name="Ricardo C.P."/>
            <person name="Goncalves S."/>
        </authorList>
    </citation>
    <scope>NUCLEOTIDE SEQUENCE [LARGE SCALE GENOMIC DNA]</scope>
    <source>
        <strain evidence="2">cv. HL8</strain>
    </source>
</reference>
<name>A0AAW0L3X6_QUESU</name>
<evidence type="ECO:0008006" key="3">
    <source>
        <dbReference type="Google" id="ProtNLM"/>
    </source>
</evidence>
<evidence type="ECO:0000313" key="1">
    <source>
        <dbReference type="EMBL" id="KAK7846112.1"/>
    </source>
</evidence>
<proteinExistence type="predicted"/>
<evidence type="ECO:0000313" key="2">
    <source>
        <dbReference type="Proteomes" id="UP000237347"/>
    </source>
</evidence>
<dbReference type="Proteomes" id="UP000237347">
    <property type="component" value="Unassembled WGS sequence"/>
</dbReference>
<dbReference type="AlphaFoldDB" id="A0AAW0L3X6"/>
<keyword evidence="2" id="KW-1185">Reference proteome</keyword>
<accession>A0AAW0L3X6</accession>
<protein>
    <recommendedName>
        <fullName evidence="3">Profilin</fullName>
    </recommendedName>
</protein>
<dbReference type="EMBL" id="PKMF04000160">
    <property type="protein sequence ID" value="KAK7846112.1"/>
    <property type="molecule type" value="Genomic_DNA"/>
</dbReference>